<keyword evidence="2" id="KW-1185">Reference proteome</keyword>
<dbReference type="Proteomes" id="UP000746690">
    <property type="component" value="Unassembled WGS sequence"/>
</dbReference>
<gene>
    <name evidence="1" type="ORF">HHX25_02690</name>
</gene>
<accession>A0ABX1RUM2</accession>
<sequence length="84" mass="9623">MILIEKSHLKSDVKKHCKTGLKVLGIIYADQSYNTGTHLLYQKEFDTFFALFPSPYFNNRELMAANTIVINIELCVKTNSIARI</sequence>
<protein>
    <submittedName>
        <fullName evidence="1">Uncharacterized protein</fullName>
    </submittedName>
</protein>
<proteinExistence type="predicted"/>
<comment type="caution">
    <text evidence="1">The sequence shown here is derived from an EMBL/GenBank/DDBJ whole genome shotgun (WGS) entry which is preliminary data.</text>
</comment>
<organism evidence="1 2">
    <name type="scientific">Flavivirga algicola</name>
    <dbReference type="NCBI Taxonomy" id="2729136"/>
    <lineage>
        <taxon>Bacteria</taxon>
        <taxon>Pseudomonadati</taxon>
        <taxon>Bacteroidota</taxon>
        <taxon>Flavobacteriia</taxon>
        <taxon>Flavobacteriales</taxon>
        <taxon>Flavobacteriaceae</taxon>
        <taxon>Flavivirga</taxon>
    </lineage>
</organism>
<dbReference type="EMBL" id="JABBHF010000001">
    <property type="protein sequence ID" value="NMH86403.1"/>
    <property type="molecule type" value="Genomic_DNA"/>
</dbReference>
<evidence type="ECO:0000313" key="1">
    <source>
        <dbReference type="EMBL" id="NMH86403.1"/>
    </source>
</evidence>
<evidence type="ECO:0000313" key="2">
    <source>
        <dbReference type="Proteomes" id="UP000746690"/>
    </source>
</evidence>
<reference evidence="1 2" key="1">
    <citation type="submission" date="2020-04" db="EMBL/GenBank/DDBJ databases">
        <title>A Flavivirga sp. nov.</title>
        <authorList>
            <person name="Sun X."/>
        </authorList>
    </citation>
    <scope>NUCLEOTIDE SEQUENCE [LARGE SCALE GENOMIC DNA]</scope>
    <source>
        <strain evidence="1 2">Y03</strain>
    </source>
</reference>
<name>A0ABX1RUM2_9FLAO</name>
<dbReference type="RefSeq" id="WP_169669801.1">
    <property type="nucleotide sequence ID" value="NZ_JABBHF010000001.1"/>
</dbReference>